<feature type="compositionally biased region" description="Basic and acidic residues" evidence="1">
    <location>
        <begin position="326"/>
        <end position="340"/>
    </location>
</feature>
<feature type="compositionally biased region" description="Low complexity" evidence="1">
    <location>
        <begin position="279"/>
        <end position="290"/>
    </location>
</feature>
<proteinExistence type="predicted"/>
<accession>A0A2G9U3Q0</accession>
<protein>
    <submittedName>
        <fullName evidence="2">Uncharacterized protein</fullName>
    </submittedName>
</protein>
<dbReference type="OrthoDB" id="5907710at2759"/>
<organism evidence="2 3">
    <name type="scientific">Teladorsagia circumcincta</name>
    <name type="common">Brown stomach worm</name>
    <name type="synonym">Ostertagia circumcincta</name>
    <dbReference type="NCBI Taxonomy" id="45464"/>
    <lineage>
        <taxon>Eukaryota</taxon>
        <taxon>Metazoa</taxon>
        <taxon>Ecdysozoa</taxon>
        <taxon>Nematoda</taxon>
        <taxon>Chromadorea</taxon>
        <taxon>Rhabditida</taxon>
        <taxon>Rhabditina</taxon>
        <taxon>Rhabditomorpha</taxon>
        <taxon>Strongyloidea</taxon>
        <taxon>Trichostrongylidae</taxon>
        <taxon>Teladorsagia</taxon>
    </lineage>
</organism>
<dbReference type="EMBL" id="KZ349545">
    <property type="protein sequence ID" value="PIO64814.1"/>
    <property type="molecule type" value="Genomic_DNA"/>
</dbReference>
<dbReference type="AlphaFoldDB" id="A0A2G9U3Q0"/>
<evidence type="ECO:0000256" key="1">
    <source>
        <dbReference type="SAM" id="MobiDB-lite"/>
    </source>
</evidence>
<feature type="compositionally biased region" description="Low complexity" evidence="1">
    <location>
        <begin position="24"/>
        <end position="35"/>
    </location>
</feature>
<evidence type="ECO:0000313" key="2">
    <source>
        <dbReference type="EMBL" id="PIO64814.1"/>
    </source>
</evidence>
<feature type="region of interest" description="Disordered" evidence="1">
    <location>
        <begin position="1"/>
        <end position="61"/>
    </location>
</feature>
<name>A0A2G9U3Q0_TELCI</name>
<feature type="region of interest" description="Disordered" evidence="1">
    <location>
        <begin position="388"/>
        <end position="425"/>
    </location>
</feature>
<evidence type="ECO:0000313" key="3">
    <source>
        <dbReference type="Proteomes" id="UP000230423"/>
    </source>
</evidence>
<feature type="compositionally biased region" description="Basic and acidic residues" evidence="1">
    <location>
        <begin position="291"/>
        <end position="306"/>
    </location>
</feature>
<feature type="region of interest" description="Disordered" evidence="1">
    <location>
        <begin position="279"/>
        <end position="340"/>
    </location>
</feature>
<dbReference type="Proteomes" id="UP000230423">
    <property type="component" value="Unassembled WGS sequence"/>
</dbReference>
<gene>
    <name evidence="2" type="ORF">TELCIR_13541</name>
</gene>
<sequence>MAKGKEPTEKMPTDRKKQPPAPKLPTAATAKPTIPGKLQSPTPRVGPTEGESSSKAQTGRHEEIEKAYNKLFRGGATLLSIAYTDFENLQKEVAKLRKEKQIDVTAITNELAAIRASGPSDSSAVQELQEMYRQQQQSQETDWKKLKEWQTILEQKVEALLKLKTPCALTKVELTNTIRKEVGSLRQHQTHLVEIQPKPLVRDDIQGIIDDQRELRTTYKRIEDKVDQTAKDLSHLMDKFDRNTKDHTHLMDRIDRNARDLVNLTVTLDTLHSELRSFFSQTTTRTPQPRRSTDDRHSRTSADDTRSTSIRGSTEPAVRSTVTRVQRPEKDGSRSLQEVRDDIRTADDDLRRLKRRIEETLRENKDDSTTRLQELREDKQRVIARKERLESEERRLARKSNAQQDDRVDQTPSHKRTRHASRDRD</sequence>
<keyword evidence="3" id="KW-1185">Reference proteome</keyword>
<dbReference type="Gene3D" id="1.20.5.300">
    <property type="match status" value="1"/>
</dbReference>
<feature type="compositionally biased region" description="Basic and acidic residues" evidence="1">
    <location>
        <begin position="1"/>
        <end position="17"/>
    </location>
</feature>
<reference evidence="2 3" key="1">
    <citation type="submission" date="2015-09" db="EMBL/GenBank/DDBJ databases">
        <title>Draft genome of the parasitic nematode Teladorsagia circumcincta isolate WARC Sus (inbred).</title>
        <authorList>
            <person name="Mitreva M."/>
        </authorList>
    </citation>
    <scope>NUCLEOTIDE SEQUENCE [LARGE SCALE GENOMIC DNA]</scope>
    <source>
        <strain evidence="2 3">S</strain>
    </source>
</reference>